<dbReference type="InterPro" id="IPR016032">
    <property type="entry name" value="Sig_transdc_resp-reg_C-effctor"/>
</dbReference>
<keyword evidence="1 3" id="KW-0597">Phosphoprotein</keyword>
<dbReference type="HOGENOM" id="CLU_000445_90_10_10"/>
<feature type="domain" description="Response regulatory" evidence="5">
    <location>
        <begin position="4"/>
        <end position="120"/>
    </location>
</feature>
<dbReference type="STRING" id="760192.Halhy_4576"/>
<dbReference type="GO" id="GO:0006355">
    <property type="term" value="P:regulation of DNA-templated transcription"/>
    <property type="evidence" value="ECO:0007669"/>
    <property type="project" value="InterPro"/>
</dbReference>
<dbReference type="Proteomes" id="UP000008461">
    <property type="component" value="Chromosome"/>
</dbReference>
<dbReference type="SUPFAM" id="SSF46894">
    <property type="entry name" value="C-terminal effector domain of the bipartite response regulators"/>
    <property type="match status" value="1"/>
</dbReference>
<dbReference type="KEGG" id="hhy:Halhy_4576"/>
<dbReference type="OrthoDB" id="9797341at2"/>
<dbReference type="PROSITE" id="PS50043">
    <property type="entry name" value="HTH_LUXR_2"/>
    <property type="match status" value="1"/>
</dbReference>
<keyword evidence="2" id="KW-0238">DNA-binding</keyword>
<dbReference type="SMART" id="SM00421">
    <property type="entry name" value="HTH_LUXR"/>
    <property type="match status" value="1"/>
</dbReference>
<dbReference type="RefSeq" id="WP_013766953.1">
    <property type="nucleotide sequence ID" value="NC_015510.1"/>
</dbReference>
<dbReference type="SUPFAM" id="SSF52172">
    <property type="entry name" value="CheY-like"/>
    <property type="match status" value="1"/>
</dbReference>
<feature type="domain" description="HTH luxR-type" evidence="4">
    <location>
        <begin position="144"/>
        <end position="209"/>
    </location>
</feature>
<reference key="2">
    <citation type="submission" date="2011-04" db="EMBL/GenBank/DDBJ databases">
        <title>Complete sequence of chromosome of Haliscomenobacter hydrossis DSM 1100.</title>
        <authorList>
            <consortium name="US DOE Joint Genome Institute (JGI-PGF)"/>
            <person name="Lucas S."/>
            <person name="Han J."/>
            <person name="Lapidus A."/>
            <person name="Bruce D."/>
            <person name="Goodwin L."/>
            <person name="Pitluck S."/>
            <person name="Peters L."/>
            <person name="Kyrpides N."/>
            <person name="Mavromatis K."/>
            <person name="Ivanova N."/>
            <person name="Ovchinnikova G."/>
            <person name="Pagani I."/>
            <person name="Daligault H."/>
            <person name="Detter J.C."/>
            <person name="Han C."/>
            <person name="Land M."/>
            <person name="Hauser L."/>
            <person name="Markowitz V."/>
            <person name="Cheng J.-F."/>
            <person name="Hugenholtz P."/>
            <person name="Woyke T."/>
            <person name="Wu D."/>
            <person name="Verbarg S."/>
            <person name="Frueling A."/>
            <person name="Brambilla E."/>
            <person name="Klenk H.-P."/>
            <person name="Eisen J.A."/>
        </authorList>
    </citation>
    <scope>NUCLEOTIDE SEQUENCE</scope>
    <source>
        <strain>DSM 1100</strain>
    </source>
</reference>
<name>F4KUH9_HALH1</name>
<evidence type="ECO:0000313" key="6">
    <source>
        <dbReference type="EMBL" id="AEE52415.1"/>
    </source>
</evidence>
<dbReference type="Gene3D" id="3.40.50.2300">
    <property type="match status" value="1"/>
</dbReference>
<evidence type="ECO:0000259" key="5">
    <source>
        <dbReference type="PROSITE" id="PS50110"/>
    </source>
</evidence>
<dbReference type="InterPro" id="IPR039420">
    <property type="entry name" value="WalR-like"/>
</dbReference>
<evidence type="ECO:0000259" key="4">
    <source>
        <dbReference type="PROSITE" id="PS50043"/>
    </source>
</evidence>
<dbReference type="eggNOG" id="COG2197">
    <property type="taxonomic scope" value="Bacteria"/>
</dbReference>
<dbReference type="Pfam" id="PF00196">
    <property type="entry name" value="GerE"/>
    <property type="match status" value="1"/>
</dbReference>
<dbReference type="CDD" id="cd06170">
    <property type="entry name" value="LuxR_C_like"/>
    <property type="match status" value="1"/>
</dbReference>
<gene>
    <name evidence="6" type="ordered locus">Halhy_4576</name>
</gene>
<reference evidence="6 7" key="1">
    <citation type="journal article" date="2011" name="Stand. Genomic Sci.">
        <title>Complete genome sequence of Haliscomenobacter hydrossis type strain (O).</title>
        <authorList>
            <consortium name="US DOE Joint Genome Institute (JGI-PGF)"/>
            <person name="Daligault H."/>
            <person name="Lapidus A."/>
            <person name="Zeytun A."/>
            <person name="Nolan M."/>
            <person name="Lucas S."/>
            <person name="Del Rio T.G."/>
            <person name="Tice H."/>
            <person name="Cheng J.F."/>
            <person name="Tapia R."/>
            <person name="Han C."/>
            <person name="Goodwin L."/>
            <person name="Pitluck S."/>
            <person name="Liolios K."/>
            <person name="Pagani I."/>
            <person name="Ivanova N."/>
            <person name="Huntemann M."/>
            <person name="Mavromatis K."/>
            <person name="Mikhailova N."/>
            <person name="Pati A."/>
            <person name="Chen A."/>
            <person name="Palaniappan K."/>
            <person name="Land M."/>
            <person name="Hauser L."/>
            <person name="Brambilla E.M."/>
            <person name="Rohde M."/>
            <person name="Verbarg S."/>
            <person name="Goker M."/>
            <person name="Bristow J."/>
            <person name="Eisen J.A."/>
            <person name="Markowitz V."/>
            <person name="Hugenholtz P."/>
            <person name="Kyrpides N.C."/>
            <person name="Klenk H.P."/>
            <person name="Woyke T."/>
        </authorList>
    </citation>
    <scope>NUCLEOTIDE SEQUENCE [LARGE SCALE GENOMIC DNA]</scope>
    <source>
        <strain evidence="7">ATCC 27775 / DSM 1100 / LMG 10767 / O</strain>
    </source>
</reference>
<dbReference type="PRINTS" id="PR00038">
    <property type="entry name" value="HTHLUXR"/>
</dbReference>
<sequence length="209" mass="23048">MAIKIILYEDNTALRESLAELLAEQNDFELLGAFGDCLQVVSQLQSLRPDVILMDIGLPGISGIEAAAIARRLIPAVEIIILTVFEDDDKVFDALSAGASGYLLKKTTPEKLIDAIRDIQLGGVAMSPGIARKVLGYFAQKQQRALELERLSPREKEILQHLANGDSQKMIAYDLGISLETVKTHIKRIYEKLQVHSLAEAIAKVFLNH</sequence>
<evidence type="ECO:0000313" key="7">
    <source>
        <dbReference type="Proteomes" id="UP000008461"/>
    </source>
</evidence>
<dbReference type="GO" id="GO:0000160">
    <property type="term" value="P:phosphorelay signal transduction system"/>
    <property type="evidence" value="ECO:0007669"/>
    <property type="project" value="InterPro"/>
</dbReference>
<dbReference type="CDD" id="cd17535">
    <property type="entry name" value="REC_NarL-like"/>
    <property type="match status" value="1"/>
</dbReference>
<evidence type="ECO:0000256" key="3">
    <source>
        <dbReference type="PROSITE-ProRule" id="PRU00169"/>
    </source>
</evidence>
<dbReference type="PANTHER" id="PTHR43214:SF43">
    <property type="entry name" value="TWO-COMPONENT RESPONSE REGULATOR"/>
    <property type="match status" value="1"/>
</dbReference>
<dbReference type="InterPro" id="IPR058245">
    <property type="entry name" value="NreC/VraR/RcsB-like_REC"/>
</dbReference>
<dbReference type="InterPro" id="IPR001789">
    <property type="entry name" value="Sig_transdc_resp-reg_receiver"/>
</dbReference>
<dbReference type="EMBL" id="CP002691">
    <property type="protein sequence ID" value="AEE52415.1"/>
    <property type="molecule type" value="Genomic_DNA"/>
</dbReference>
<protein>
    <submittedName>
        <fullName evidence="6">Two component transcriptional regulator, LuxR family</fullName>
    </submittedName>
</protein>
<dbReference type="PANTHER" id="PTHR43214">
    <property type="entry name" value="TWO-COMPONENT RESPONSE REGULATOR"/>
    <property type="match status" value="1"/>
</dbReference>
<dbReference type="SMART" id="SM00448">
    <property type="entry name" value="REC"/>
    <property type="match status" value="1"/>
</dbReference>
<dbReference type="Pfam" id="PF00072">
    <property type="entry name" value="Response_reg"/>
    <property type="match status" value="1"/>
</dbReference>
<dbReference type="GO" id="GO:0003677">
    <property type="term" value="F:DNA binding"/>
    <property type="evidence" value="ECO:0007669"/>
    <property type="project" value="UniProtKB-KW"/>
</dbReference>
<evidence type="ECO:0000256" key="2">
    <source>
        <dbReference type="ARBA" id="ARBA00023125"/>
    </source>
</evidence>
<evidence type="ECO:0000256" key="1">
    <source>
        <dbReference type="ARBA" id="ARBA00022553"/>
    </source>
</evidence>
<organism evidence="6 7">
    <name type="scientific">Haliscomenobacter hydrossis (strain ATCC 27775 / DSM 1100 / LMG 10767 / O)</name>
    <dbReference type="NCBI Taxonomy" id="760192"/>
    <lineage>
        <taxon>Bacteria</taxon>
        <taxon>Pseudomonadati</taxon>
        <taxon>Bacteroidota</taxon>
        <taxon>Saprospiria</taxon>
        <taxon>Saprospirales</taxon>
        <taxon>Haliscomenobacteraceae</taxon>
        <taxon>Haliscomenobacter</taxon>
    </lineage>
</organism>
<feature type="modified residue" description="4-aspartylphosphate" evidence="3">
    <location>
        <position position="55"/>
    </location>
</feature>
<proteinExistence type="predicted"/>
<dbReference type="AlphaFoldDB" id="F4KUH9"/>
<keyword evidence="7" id="KW-1185">Reference proteome</keyword>
<accession>F4KUH9</accession>
<dbReference type="InterPro" id="IPR011006">
    <property type="entry name" value="CheY-like_superfamily"/>
</dbReference>
<dbReference type="PROSITE" id="PS50110">
    <property type="entry name" value="RESPONSE_REGULATORY"/>
    <property type="match status" value="1"/>
</dbReference>
<dbReference type="InterPro" id="IPR000792">
    <property type="entry name" value="Tscrpt_reg_LuxR_C"/>
</dbReference>